<dbReference type="InterPro" id="IPR032823">
    <property type="entry name" value="BCA_ABC_TP_C"/>
</dbReference>
<sequence>MSQPSGFQMPKPVLAIEGLTVSFDGFKAVDDLNLYIDRNEVRVVIGPNGAGKTTVLDLICGKTKATAGSIQFENRELTKMREFDIVRAGVGRKFQNPSIYENLTVFENLEMSYPKGRKVFGALFFKRSAEVIARVEQIAAEIMLTDNLYLQADLLSHGQKQWLEIGMLLMQDPALLMLDEPVAGMSVNERMQTAELLKRISKGRSVLVIEHDMEFVKSIAHKVTVLHQGKVLAEGSMEAVQSNPKVIEVYLGH</sequence>
<dbReference type="GO" id="GO:0016887">
    <property type="term" value="F:ATP hydrolysis activity"/>
    <property type="evidence" value="ECO:0007669"/>
    <property type="project" value="InterPro"/>
</dbReference>
<evidence type="ECO:0000313" key="5">
    <source>
        <dbReference type="EMBL" id="QKE62101.1"/>
    </source>
</evidence>
<dbReference type="AlphaFoldDB" id="A0A6M8F4K5"/>
<dbReference type="NCBIfam" id="TIGR03411">
    <property type="entry name" value="urea_trans_UrtD"/>
    <property type="match status" value="1"/>
</dbReference>
<evidence type="ECO:0000256" key="2">
    <source>
        <dbReference type="ARBA" id="ARBA00022741"/>
    </source>
</evidence>
<dbReference type="Pfam" id="PF12399">
    <property type="entry name" value="BCA_ABC_TP_C"/>
    <property type="match status" value="1"/>
</dbReference>
<dbReference type="KEGG" id="pcam:HNE05_01510"/>
<dbReference type="GO" id="GO:0005524">
    <property type="term" value="F:ATP binding"/>
    <property type="evidence" value="ECO:0007669"/>
    <property type="project" value="UniProtKB-KW"/>
</dbReference>
<keyword evidence="3 5" id="KW-0067">ATP-binding</keyword>
<dbReference type="PROSITE" id="PS50893">
    <property type="entry name" value="ABC_TRANSPORTER_2"/>
    <property type="match status" value="1"/>
</dbReference>
<dbReference type="EMBL" id="CP053697">
    <property type="protein sequence ID" value="QKE62101.1"/>
    <property type="molecule type" value="Genomic_DNA"/>
</dbReference>
<proteinExistence type="predicted"/>
<dbReference type="FunFam" id="3.40.50.300:FF:000421">
    <property type="entry name" value="Branched-chain amino acid ABC transporter ATP-binding protein"/>
    <property type="match status" value="1"/>
</dbReference>
<name>A0A6M8F4K5_9GAMM</name>
<evidence type="ECO:0000256" key="3">
    <source>
        <dbReference type="ARBA" id="ARBA00022840"/>
    </source>
</evidence>
<dbReference type="InterPro" id="IPR003439">
    <property type="entry name" value="ABC_transporter-like_ATP-bd"/>
</dbReference>
<keyword evidence="2" id="KW-0547">Nucleotide-binding</keyword>
<organism evidence="5 6">
    <name type="scientific">Aquipseudomonas campi</name>
    <dbReference type="NCBI Taxonomy" id="2731681"/>
    <lineage>
        <taxon>Bacteria</taxon>
        <taxon>Pseudomonadati</taxon>
        <taxon>Pseudomonadota</taxon>
        <taxon>Gammaproteobacteria</taxon>
        <taxon>Pseudomonadales</taxon>
        <taxon>Pseudomonadaceae</taxon>
        <taxon>Aquipseudomonas</taxon>
    </lineage>
</organism>
<dbReference type="InterPro" id="IPR027417">
    <property type="entry name" value="P-loop_NTPase"/>
</dbReference>
<dbReference type="PANTHER" id="PTHR45772">
    <property type="entry name" value="CONSERVED COMPONENT OF ABC TRANSPORTER FOR NATURAL AMINO ACIDS-RELATED"/>
    <property type="match status" value="1"/>
</dbReference>
<dbReference type="SUPFAM" id="SSF52540">
    <property type="entry name" value="P-loop containing nucleoside triphosphate hydrolases"/>
    <property type="match status" value="1"/>
</dbReference>
<dbReference type="InterPro" id="IPR017781">
    <property type="entry name" value="ABC_transptr_urea_ATP-bd_UrtD"/>
</dbReference>
<dbReference type="Pfam" id="PF00005">
    <property type="entry name" value="ABC_tran"/>
    <property type="match status" value="1"/>
</dbReference>
<dbReference type="PANTHER" id="PTHR45772:SF8">
    <property type="entry name" value="HIGH-AFFINITY BRANCHED-CHAIN AMINO ACID TRANSPORT ATP-BINDING PROTEIN"/>
    <property type="match status" value="1"/>
</dbReference>
<keyword evidence="1" id="KW-0813">Transport</keyword>
<keyword evidence="6" id="KW-1185">Reference proteome</keyword>
<dbReference type="RefSeq" id="WP_173203536.1">
    <property type="nucleotide sequence ID" value="NZ_CP053697.2"/>
</dbReference>
<dbReference type="CDD" id="cd03219">
    <property type="entry name" value="ABC_Mj1267_LivG_branched"/>
    <property type="match status" value="1"/>
</dbReference>
<dbReference type="InterPro" id="IPR051120">
    <property type="entry name" value="ABC_AA/LPS_Transport"/>
</dbReference>
<dbReference type="Gene3D" id="3.40.50.300">
    <property type="entry name" value="P-loop containing nucleotide triphosphate hydrolases"/>
    <property type="match status" value="1"/>
</dbReference>
<dbReference type="Proteomes" id="UP000501379">
    <property type="component" value="Chromosome"/>
</dbReference>
<dbReference type="GO" id="GO:0005886">
    <property type="term" value="C:plasma membrane"/>
    <property type="evidence" value="ECO:0007669"/>
    <property type="project" value="TreeGrafter"/>
</dbReference>
<gene>
    <name evidence="5" type="primary">urtD</name>
    <name evidence="5" type="ORF">HNE05_01510</name>
</gene>
<evidence type="ECO:0000256" key="1">
    <source>
        <dbReference type="ARBA" id="ARBA00022448"/>
    </source>
</evidence>
<protein>
    <submittedName>
        <fullName evidence="5">Urea ABC transporter ATP-binding protein UrtD</fullName>
    </submittedName>
</protein>
<accession>A0A6M8F4K5</accession>
<reference evidence="5" key="1">
    <citation type="submission" date="2020-07" db="EMBL/GenBank/DDBJ databases">
        <title>Nitrate ammonifying Pseudomonas campi sp. nov. isolated from German agricultural grassland.</title>
        <authorList>
            <person name="Timsy T."/>
            <person name="Ulrich A."/>
            <person name="Spanner T."/>
            <person name="Foesel B."/>
            <person name="Kolb S."/>
            <person name="Horn M.A."/>
            <person name="Behrendt U."/>
        </authorList>
    </citation>
    <scope>NUCLEOTIDE SEQUENCE</scope>
    <source>
        <strain evidence="5">S1-A32-2</strain>
    </source>
</reference>
<evidence type="ECO:0000259" key="4">
    <source>
        <dbReference type="PROSITE" id="PS50893"/>
    </source>
</evidence>
<evidence type="ECO:0000313" key="6">
    <source>
        <dbReference type="Proteomes" id="UP000501379"/>
    </source>
</evidence>
<feature type="domain" description="ABC transporter" evidence="4">
    <location>
        <begin position="14"/>
        <end position="253"/>
    </location>
</feature>